<sequence>MPDTSIVDSHTRARTFLDTSARLPERRLARLLLDDGGIDDACAVLETLAAYRNPDGGFGWALEPDVRCPDSQPLAADFALEILDLVLRSPVGRDTRVLAGARDLAEPLLPYLASVAVDGGLPIVLPSVAAHPRAAHWGDGVFPPALNPTAGITARLLDLGFESRWLTEAASFCRREIDALTPERPLDAHSATGVLRFLTAWPDRAWADGRVRAVTDSFDRMPLLQLYPGVGYGLTPLDLAPHPGDPLRSAFPDDAIPAHLDELAAAQQQDGGWPLGWTPPGPAAEQEWRGVVTVRALHVLKLNER</sequence>
<proteinExistence type="predicted"/>
<dbReference type="EMBL" id="FOKG01000016">
    <property type="protein sequence ID" value="SFB52506.1"/>
    <property type="molecule type" value="Genomic_DNA"/>
</dbReference>
<keyword evidence="2" id="KW-1185">Reference proteome</keyword>
<protein>
    <recommendedName>
        <fullName evidence="3">Prenyltransferase and squalene oxidase repeat-containing protein</fullName>
    </recommendedName>
</protein>
<evidence type="ECO:0000313" key="1">
    <source>
        <dbReference type="EMBL" id="SFB52506.1"/>
    </source>
</evidence>
<evidence type="ECO:0008006" key="3">
    <source>
        <dbReference type="Google" id="ProtNLM"/>
    </source>
</evidence>
<evidence type="ECO:0000313" key="2">
    <source>
        <dbReference type="Proteomes" id="UP000243799"/>
    </source>
</evidence>
<organism evidence="1 2">
    <name type="scientific">Amycolatopsis marina</name>
    <dbReference type="NCBI Taxonomy" id="490629"/>
    <lineage>
        <taxon>Bacteria</taxon>
        <taxon>Bacillati</taxon>
        <taxon>Actinomycetota</taxon>
        <taxon>Actinomycetes</taxon>
        <taxon>Pseudonocardiales</taxon>
        <taxon>Pseudonocardiaceae</taxon>
        <taxon>Amycolatopsis</taxon>
    </lineage>
</organism>
<dbReference type="OrthoDB" id="3286086at2"/>
<gene>
    <name evidence="1" type="ORF">SAMN05216266_11648</name>
</gene>
<reference evidence="2" key="1">
    <citation type="submission" date="2016-10" db="EMBL/GenBank/DDBJ databases">
        <authorList>
            <person name="Varghese N."/>
            <person name="Submissions S."/>
        </authorList>
    </citation>
    <scope>NUCLEOTIDE SEQUENCE [LARGE SCALE GENOMIC DNA]</scope>
    <source>
        <strain evidence="2">CGMCC 4.3568</strain>
    </source>
</reference>
<dbReference type="STRING" id="490629.SAMN05216266_11648"/>
<dbReference type="AlphaFoldDB" id="A0A1I1BS48"/>
<dbReference type="RefSeq" id="WP_143101897.1">
    <property type="nucleotide sequence ID" value="NZ_FOKG01000016.1"/>
</dbReference>
<name>A0A1I1BS48_9PSEU</name>
<dbReference type="Proteomes" id="UP000243799">
    <property type="component" value="Unassembled WGS sequence"/>
</dbReference>
<accession>A0A1I1BS48</accession>